<dbReference type="PANTHER" id="PTHR12001">
    <property type="entry name" value="GERANYLGERANYL PYROPHOSPHATE SYNTHASE"/>
    <property type="match status" value="1"/>
</dbReference>
<dbReference type="SUPFAM" id="SSF48576">
    <property type="entry name" value="Terpenoid synthases"/>
    <property type="match status" value="1"/>
</dbReference>
<evidence type="ECO:0000313" key="14">
    <source>
        <dbReference type="Proteomes" id="UP000215188"/>
    </source>
</evidence>
<dbReference type="AlphaFoldDB" id="A0A229FWX5"/>
<dbReference type="Pfam" id="PF00348">
    <property type="entry name" value="polyprenyl_synt"/>
    <property type="match status" value="1"/>
</dbReference>
<dbReference type="Proteomes" id="UP000215188">
    <property type="component" value="Unassembled WGS sequence"/>
</dbReference>
<comment type="similarity">
    <text evidence="2 12">Belongs to the FPP/GGPP synthase family.</text>
</comment>
<dbReference type="EC" id="2.5.1.90" evidence="8"/>
<dbReference type="InterPro" id="IPR000092">
    <property type="entry name" value="Polyprenyl_synt"/>
</dbReference>
<evidence type="ECO:0000256" key="3">
    <source>
        <dbReference type="ARBA" id="ARBA00022679"/>
    </source>
</evidence>
<evidence type="ECO:0000256" key="7">
    <source>
        <dbReference type="ARBA" id="ARBA00055029"/>
    </source>
</evidence>
<comment type="cofactor">
    <cofactor evidence="1">
        <name>Mg(2+)</name>
        <dbReference type="ChEBI" id="CHEBI:18420"/>
    </cofactor>
</comment>
<comment type="catalytic activity">
    <reaction evidence="6">
        <text>5 isopentenyl diphosphate + (2E,6E)-farnesyl diphosphate = all-trans-octaprenyl diphosphate + 5 diphosphate</text>
        <dbReference type="Rhea" id="RHEA:27798"/>
        <dbReference type="ChEBI" id="CHEBI:33019"/>
        <dbReference type="ChEBI" id="CHEBI:57711"/>
        <dbReference type="ChEBI" id="CHEBI:128769"/>
        <dbReference type="ChEBI" id="CHEBI:175763"/>
        <dbReference type="EC" id="2.5.1.90"/>
    </reaction>
</comment>
<evidence type="ECO:0000256" key="11">
    <source>
        <dbReference type="ARBA" id="ARBA00083124"/>
    </source>
</evidence>
<accession>A0A229FWX5</accession>
<dbReference type="EMBL" id="NJGG01000001">
    <property type="protein sequence ID" value="OXL16130.1"/>
    <property type="molecule type" value="Genomic_DNA"/>
</dbReference>
<dbReference type="RefSeq" id="WP_089515159.1">
    <property type="nucleotide sequence ID" value="NZ_NJGG01000001.1"/>
</dbReference>
<keyword evidence="3 12" id="KW-0808">Transferase</keyword>
<keyword evidence="4" id="KW-0479">Metal-binding</keyword>
<evidence type="ECO:0000256" key="1">
    <source>
        <dbReference type="ARBA" id="ARBA00001946"/>
    </source>
</evidence>
<organism evidence="13 14">
    <name type="scientific">Polynucleobacter cosmopolitanus</name>
    <dbReference type="NCBI Taxonomy" id="351345"/>
    <lineage>
        <taxon>Bacteria</taxon>
        <taxon>Pseudomonadati</taxon>
        <taxon>Pseudomonadota</taxon>
        <taxon>Betaproteobacteria</taxon>
        <taxon>Burkholderiales</taxon>
        <taxon>Burkholderiaceae</taxon>
        <taxon>Polynucleobacter</taxon>
    </lineage>
</organism>
<dbReference type="PROSITE" id="PS00444">
    <property type="entry name" value="POLYPRENYL_SYNTHASE_2"/>
    <property type="match status" value="1"/>
</dbReference>
<dbReference type="CDD" id="cd00685">
    <property type="entry name" value="Trans_IPPS_HT"/>
    <property type="match status" value="1"/>
</dbReference>
<comment type="function">
    <text evidence="7">Supplies octaprenyl diphosphate, the precursor for the side chain of the isoprenoid quinones ubiquinone and menaquinone.</text>
</comment>
<reference evidence="13 14" key="1">
    <citation type="submission" date="2017-06" db="EMBL/GenBank/DDBJ databases">
        <title>Reclassification of a Polynucleobacter cosmopolitanus strain isolated from tropical Lake Victoria as Polynucleobacter victoriensis comb. nov.</title>
        <authorList>
            <person name="Hahn M.W."/>
        </authorList>
    </citation>
    <scope>NUCLEOTIDE SEQUENCE [LARGE SCALE GENOMIC DNA]</scope>
    <source>
        <strain evidence="13 14">MWH-MoIso2</strain>
    </source>
</reference>
<dbReference type="PROSITE" id="PS00723">
    <property type="entry name" value="POLYPRENYL_SYNTHASE_1"/>
    <property type="match status" value="1"/>
</dbReference>
<dbReference type="FunFam" id="1.10.600.10:FF:000002">
    <property type="entry name" value="Octaprenyl diphosphate synthase"/>
    <property type="match status" value="1"/>
</dbReference>
<dbReference type="GO" id="GO:0046872">
    <property type="term" value="F:metal ion binding"/>
    <property type="evidence" value="ECO:0007669"/>
    <property type="project" value="UniProtKB-KW"/>
</dbReference>
<dbReference type="PANTHER" id="PTHR12001:SF69">
    <property type="entry name" value="ALL TRANS-POLYPRENYL-DIPHOSPHATE SYNTHASE PDSS1"/>
    <property type="match status" value="1"/>
</dbReference>
<gene>
    <name evidence="13" type="ORF">AOC33_03345</name>
</gene>
<keyword evidence="5" id="KW-0460">Magnesium</keyword>
<comment type="caution">
    <text evidence="13">The sequence shown here is derived from an EMBL/GenBank/DDBJ whole genome shotgun (WGS) entry which is preliminary data.</text>
</comment>
<dbReference type="OrthoDB" id="9805316at2"/>
<evidence type="ECO:0000256" key="2">
    <source>
        <dbReference type="ARBA" id="ARBA00006706"/>
    </source>
</evidence>
<evidence type="ECO:0000256" key="5">
    <source>
        <dbReference type="ARBA" id="ARBA00022842"/>
    </source>
</evidence>
<evidence type="ECO:0000256" key="6">
    <source>
        <dbReference type="ARBA" id="ARBA00051506"/>
    </source>
</evidence>
<evidence type="ECO:0000313" key="13">
    <source>
        <dbReference type="EMBL" id="OXL16130.1"/>
    </source>
</evidence>
<evidence type="ECO:0000256" key="10">
    <source>
        <dbReference type="ARBA" id="ARBA00079637"/>
    </source>
</evidence>
<evidence type="ECO:0000256" key="4">
    <source>
        <dbReference type="ARBA" id="ARBA00022723"/>
    </source>
</evidence>
<dbReference type="InterPro" id="IPR008949">
    <property type="entry name" value="Isoprenoid_synthase_dom_sf"/>
</dbReference>
<protein>
    <recommendedName>
        <fullName evidence="9">Octaprenyl diphosphate synthase</fullName>
        <ecNumber evidence="8">2.5.1.90</ecNumber>
    </recommendedName>
    <alternativeName>
        <fullName evidence="11">All-trans-octaprenyl-diphosphate synthase</fullName>
    </alternativeName>
    <alternativeName>
        <fullName evidence="10">Octaprenyl pyrophosphate synthase</fullName>
    </alternativeName>
</protein>
<name>A0A229FWX5_9BURK</name>
<evidence type="ECO:0000256" key="12">
    <source>
        <dbReference type="RuleBase" id="RU004466"/>
    </source>
</evidence>
<proteinExistence type="inferred from homology"/>
<dbReference type="Gene3D" id="1.10.600.10">
    <property type="entry name" value="Farnesyl Diphosphate Synthase"/>
    <property type="match status" value="1"/>
</dbReference>
<keyword evidence="14" id="KW-1185">Reference proteome</keyword>
<evidence type="ECO:0000256" key="8">
    <source>
        <dbReference type="ARBA" id="ARBA00066511"/>
    </source>
</evidence>
<dbReference type="SFLD" id="SFLDS00005">
    <property type="entry name" value="Isoprenoid_Synthase_Type_I"/>
    <property type="match status" value="1"/>
</dbReference>
<dbReference type="InterPro" id="IPR033749">
    <property type="entry name" value="Polyprenyl_synt_CS"/>
</dbReference>
<dbReference type="GO" id="GO:0008299">
    <property type="term" value="P:isoprenoid biosynthetic process"/>
    <property type="evidence" value="ECO:0007669"/>
    <property type="project" value="InterPro"/>
</dbReference>
<sequence>MSTNLQTILSPISADMQSLNEVIRSRLGSEVALINQISAYIIEAGGKRIRPALLLLTSQAISNGTPLKHHLDMAAVVEFIHTATLLHDDVVDESHLRRGRATANAAFGNAASVLVGDFLYSRAFQMMVAPNDIRIMEILADATNTIAEGEVLQLMNMHDPDVNEARYMQVIHFKTGKLFEASSALGALLAKATPEQYAAAQAYGKHIGATFQLVDDILDYTASAEQMGKNAGDDLREGKPTLPLIYLLDHGTSEQKSLIRSAIEQAEELPEDLFQQVYQAIMNSDAIQYTEAAALREAQLARDSLKCFPQNAATQSLMDLCDYSLKRSS</sequence>
<evidence type="ECO:0000256" key="9">
    <source>
        <dbReference type="ARBA" id="ARBA00072473"/>
    </source>
</evidence>
<dbReference type="GO" id="GO:0106350">
    <property type="term" value="F:all-trans-octaprenyl-diphosphate synthase activity"/>
    <property type="evidence" value="ECO:0007669"/>
    <property type="project" value="UniProtKB-EC"/>
</dbReference>